<feature type="domain" description="Glycosyl transferase CAP10" evidence="4">
    <location>
        <begin position="203"/>
        <end position="447"/>
    </location>
</feature>
<dbReference type="InterPro" id="IPR051091">
    <property type="entry name" value="O-Glucosyltr/Glycosyltrsf_90"/>
</dbReference>
<dbReference type="SMART" id="SM00672">
    <property type="entry name" value="CAP10"/>
    <property type="match status" value="1"/>
</dbReference>
<gene>
    <name evidence="6" type="ORF">APUTEX25_002949</name>
    <name evidence="5" type="ORF">g.3050</name>
</gene>
<evidence type="ECO:0000313" key="7">
    <source>
        <dbReference type="Proteomes" id="UP000279271"/>
    </source>
</evidence>
<reference evidence="6" key="4">
    <citation type="submission" date="2018-11" db="EMBL/GenBank/DDBJ databases">
        <title>Characterization of plant carbon substrate utilization by Auxenochlorella protothecoides.</title>
        <authorList>
            <person name="Vogler B.W."/>
            <person name="Starkenburg S.R."/>
            <person name="Sudasinghe N."/>
            <person name="Schambach J.Y."/>
            <person name="Rollin J.A."/>
            <person name="Pattathil S."/>
            <person name="Barry A.N."/>
        </authorList>
    </citation>
    <scope>NUCLEOTIDE SEQUENCE [LARGE SCALE GENOMIC DNA]</scope>
    <source>
        <strain evidence="6">UTEX 25</strain>
    </source>
</reference>
<keyword evidence="3" id="KW-1133">Transmembrane helix</keyword>
<dbReference type="EMBL" id="QOKY01000135">
    <property type="protein sequence ID" value="RMZ56860.1"/>
    <property type="molecule type" value="Genomic_DNA"/>
</dbReference>
<proteinExistence type="inferred from homology"/>
<dbReference type="Pfam" id="PF05686">
    <property type="entry name" value="Glyco_transf_90"/>
    <property type="match status" value="1"/>
</dbReference>
<sequence>MKRTQREEGWLPRATTANVIGVVLFFCFVGPAIFHPPFPLPRLHAVDSKGQDTDASSRSWTGGFVQVAKNSHAYLRPLFPGASGASFNANVSSQYSEYIQEHAQSLKDTKSFMHEWIEKDMLPWKQDGITLEMLEEAENMYDICDGDMFRFQIISGKLYVYHVTARGFGWYPAQLGPGHVAAKGRVPYAMLLLLDVLRLFPGQIPDLDAVMQLGDFTCIAQEPGAGRTPVPMFGYTTSEGYADLVLPDFTYYGHEYDYLMDPWGNPAHGWPAQASVLLTKYANVSLASRLPQAMWRGRTMDSNYPHRDALRRAFLDCVRALRASGREDDAALLNVDREPIVMQDFDDYRYQVHIEPLAWVSNIRHKLAGGSVVMATGIKYYEWFARALVPGTHYVEIPARVPEMCAQAVDVVRDMNALLAREGGAGKAEAATEFELTPTLRKAKEVWATMPRLKELAKSAGDAEARSVELQRGGTYRWGSNLTPTQIAAAGQAFVRDKVRMQDLLLYTRDMLQAYAAAQRFTPAPRRKARCVDGAAMLEEFGTPYAQDAEEVAYAYPWLKDFDGGCADEA</sequence>
<comment type="similarity">
    <text evidence="1">Belongs to the glycosyltransferase 90 family.</text>
</comment>
<evidence type="ECO:0000256" key="2">
    <source>
        <dbReference type="ARBA" id="ARBA00022679"/>
    </source>
</evidence>
<keyword evidence="3" id="KW-0472">Membrane</keyword>
<keyword evidence="2" id="KW-0808">Transferase</keyword>
<dbReference type="AlphaFoldDB" id="A0A1D2A8H1"/>
<evidence type="ECO:0000313" key="5">
    <source>
        <dbReference type="EMBL" id="JAT75526.1"/>
    </source>
</evidence>
<dbReference type="InterPro" id="IPR006598">
    <property type="entry name" value="CAP10"/>
</dbReference>
<dbReference type="Proteomes" id="UP000279271">
    <property type="component" value="Unassembled WGS sequence"/>
</dbReference>
<evidence type="ECO:0000313" key="6">
    <source>
        <dbReference type="EMBL" id="RMZ56860.1"/>
    </source>
</evidence>
<evidence type="ECO:0000259" key="4">
    <source>
        <dbReference type="SMART" id="SM00672"/>
    </source>
</evidence>
<name>A0A1D2A8H1_AUXPR</name>
<protein>
    <recommendedName>
        <fullName evidence="4">Glycosyl transferase CAP10 domain-containing protein</fullName>
    </recommendedName>
</protein>
<evidence type="ECO:0000256" key="3">
    <source>
        <dbReference type="SAM" id="Phobius"/>
    </source>
</evidence>
<accession>A0A1D2A8H1</accession>
<keyword evidence="3" id="KW-0812">Transmembrane</keyword>
<reference evidence="7" key="2">
    <citation type="journal article" date="2018" name="Algal Res.">
        <title>Characterization of plant carbon substrate utilization by Auxenochlorella protothecoides.</title>
        <authorList>
            <person name="Vogler B.W."/>
            <person name="Starkenburg S.R."/>
            <person name="Sudasinghe N."/>
            <person name="Schambach J.Y."/>
            <person name="Rollin J.A."/>
            <person name="Pattathil S."/>
            <person name="Barry A.N."/>
        </authorList>
    </citation>
    <scope>NUCLEOTIDE SEQUENCE [LARGE SCALE GENOMIC DNA]</scope>
    <source>
        <strain evidence="7">UTEX 25</strain>
    </source>
</reference>
<feature type="transmembrane region" description="Helical" evidence="3">
    <location>
        <begin position="12"/>
        <end position="34"/>
    </location>
</feature>
<reference evidence="5" key="1">
    <citation type="submission" date="2015-08" db="EMBL/GenBank/DDBJ databases">
        <authorList>
            <person name="Babu N.S."/>
            <person name="Beckwith C.J."/>
            <person name="Beseler K.G."/>
            <person name="Brison A."/>
            <person name="Carone J.V."/>
            <person name="Caskin T.P."/>
            <person name="Diamond M."/>
            <person name="Durham M.E."/>
            <person name="Foxe J.M."/>
            <person name="Go M."/>
            <person name="Henderson B.A."/>
            <person name="Jones I.B."/>
            <person name="McGettigan J.A."/>
            <person name="Micheletti S.J."/>
            <person name="Nasrallah M.E."/>
            <person name="Ortiz D."/>
            <person name="Piller C.R."/>
            <person name="Privatt S.R."/>
            <person name="Schneider S.L."/>
            <person name="Sharp S."/>
            <person name="Smith T.C."/>
            <person name="Stanton J.D."/>
            <person name="Ullery H.E."/>
            <person name="Wilson R.J."/>
            <person name="Serrano M.G."/>
            <person name="Buck G."/>
            <person name="Lee V."/>
            <person name="Wang Y."/>
            <person name="Carvalho R."/>
            <person name="Voegtly L."/>
            <person name="Shi R."/>
            <person name="Duckworth R."/>
            <person name="Johnson A."/>
            <person name="Loviza R."/>
            <person name="Walstead R."/>
            <person name="Shah Z."/>
            <person name="Kiflezghi M."/>
            <person name="Wade K."/>
            <person name="Ball S.L."/>
            <person name="Bradley K.W."/>
            <person name="Asai D.J."/>
            <person name="Bowman C.A."/>
            <person name="Russell D.A."/>
            <person name="Pope W.H."/>
            <person name="Jacobs-Sera D."/>
            <person name="Hendrix R.W."/>
            <person name="Hatfull G.F."/>
        </authorList>
    </citation>
    <scope>NUCLEOTIDE SEQUENCE</scope>
</reference>
<dbReference type="GO" id="GO:0016740">
    <property type="term" value="F:transferase activity"/>
    <property type="evidence" value="ECO:0007669"/>
    <property type="project" value="UniProtKB-KW"/>
</dbReference>
<dbReference type="EMBL" id="GDKF01003096">
    <property type="protein sequence ID" value="JAT75526.1"/>
    <property type="molecule type" value="Transcribed_RNA"/>
</dbReference>
<organism evidence="5">
    <name type="scientific">Auxenochlorella protothecoides</name>
    <name type="common">Green microalga</name>
    <name type="synonym">Chlorella protothecoides</name>
    <dbReference type="NCBI Taxonomy" id="3075"/>
    <lineage>
        <taxon>Eukaryota</taxon>
        <taxon>Viridiplantae</taxon>
        <taxon>Chlorophyta</taxon>
        <taxon>core chlorophytes</taxon>
        <taxon>Trebouxiophyceae</taxon>
        <taxon>Chlorellales</taxon>
        <taxon>Chlorellaceae</taxon>
        <taxon>Auxenochlorella</taxon>
    </lineage>
</organism>
<dbReference type="PANTHER" id="PTHR12203:SF35">
    <property type="entry name" value="PROTEIN O-GLUCOSYLTRANSFERASE 1"/>
    <property type="match status" value="1"/>
</dbReference>
<evidence type="ECO:0000256" key="1">
    <source>
        <dbReference type="ARBA" id="ARBA00010118"/>
    </source>
</evidence>
<dbReference type="PANTHER" id="PTHR12203">
    <property type="entry name" value="KDEL LYS-ASP-GLU-LEU CONTAINING - RELATED"/>
    <property type="match status" value="1"/>
</dbReference>
<reference evidence="6" key="3">
    <citation type="submission" date="2018-10" db="EMBL/GenBank/DDBJ databases">
        <authorList>
            <person name="Hovde B."/>
            <person name="Zhang X."/>
        </authorList>
    </citation>
    <scope>NUCLEOTIDE SEQUENCE [LARGE SCALE GENOMIC DNA]</scope>
    <source>
        <strain evidence="6">UTEX 25</strain>
    </source>
</reference>